<evidence type="ECO:0000256" key="11">
    <source>
        <dbReference type="SAM" id="Phobius"/>
    </source>
</evidence>
<evidence type="ECO:0000313" key="14">
    <source>
        <dbReference type="EMBL" id="GAA4942680.1"/>
    </source>
</evidence>
<proteinExistence type="predicted"/>
<name>A0ABP9GHA1_9ACTN</name>
<keyword evidence="11" id="KW-0472">Membrane</keyword>
<evidence type="ECO:0000256" key="9">
    <source>
        <dbReference type="SAM" id="Coils"/>
    </source>
</evidence>
<comment type="catalytic activity">
    <reaction evidence="1">
        <text>ATP + protein L-histidine = ADP + protein N-phospho-L-histidine.</text>
        <dbReference type="EC" id="2.7.13.3"/>
    </reaction>
</comment>
<dbReference type="InterPro" id="IPR050482">
    <property type="entry name" value="Sensor_HK_TwoCompSys"/>
</dbReference>
<organism evidence="14 15">
    <name type="scientific">Streptomonospora halophila</name>
    <dbReference type="NCBI Taxonomy" id="427369"/>
    <lineage>
        <taxon>Bacteria</taxon>
        <taxon>Bacillati</taxon>
        <taxon>Actinomycetota</taxon>
        <taxon>Actinomycetes</taxon>
        <taxon>Streptosporangiales</taxon>
        <taxon>Nocardiopsidaceae</taxon>
        <taxon>Streptomonospora</taxon>
    </lineage>
</organism>
<evidence type="ECO:0000256" key="2">
    <source>
        <dbReference type="ARBA" id="ARBA00012438"/>
    </source>
</evidence>
<protein>
    <recommendedName>
        <fullName evidence="2">histidine kinase</fullName>
        <ecNumber evidence="2">2.7.13.3</ecNumber>
    </recommendedName>
</protein>
<dbReference type="SUPFAM" id="SSF55874">
    <property type="entry name" value="ATPase domain of HSP90 chaperone/DNA topoisomerase II/histidine kinase"/>
    <property type="match status" value="1"/>
</dbReference>
<evidence type="ECO:0000256" key="1">
    <source>
        <dbReference type="ARBA" id="ARBA00000085"/>
    </source>
</evidence>
<dbReference type="Gene3D" id="1.20.5.1930">
    <property type="match status" value="1"/>
</dbReference>
<accession>A0ABP9GHA1</accession>
<evidence type="ECO:0000313" key="15">
    <source>
        <dbReference type="Proteomes" id="UP001499993"/>
    </source>
</evidence>
<dbReference type="Gene3D" id="3.30.565.10">
    <property type="entry name" value="Histidine kinase-like ATPase, C-terminal domain"/>
    <property type="match status" value="1"/>
</dbReference>
<dbReference type="InterPro" id="IPR011712">
    <property type="entry name" value="Sig_transdc_His_kin_sub3_dim/P"/>
</dbReference>
<dbReference type="InterPro" id="IPR003594">
    <property type="entry name" value="HATPase_dom"/>
</dbReference>
<evidence type="ECO:0000259" key="12">
    <source>
        <dbReference type="Pfam" id="PF02518"/>
    </source>
</evidence>
<dbReference type="PANTHER" id="PTHR24421:SF10">
    <property type="entry name" value="NITRATE_NITRITE SENSOR PROTEIN NARQ"/>
    <property type="match status" value="1"/>
</dbReference>
<evidence type="ECO:0000256" key="8">
    <source>
        <dbReference type="ARBA" id="ARBA00023012"/>
    </source>
</evidence>
<evidence type="ECO:0000256" key="4">
    <source>
        <dbReference type="ARBA" id="ARBA00022679"/>
    </source>
</evidence>
<feature type="coiled-coil region" evidence="9">
    <location>
        <begin position="194"/>
        <end position="221"/>
    </location>
</feature>
<dbReference type="Pfam" id="PF07730">
    <property type="entry name" value="HisKA_3"/>
    <property type="match status" value="1"/>
</dbReference>
<evidence type="ECO:0000256" key="7">
    <source>
        <dbReference type="ARBA" id="ARBA00022840"/>
    </source>
</evidence>
<keyword evidence="3" id="KW-0597">Phosphoprotein</keyword>
<keyword evidence="5" id="KW-0547">Nucleotide-binding</keyword>
<keyword evidence="6" id="KW-0418">Kinase</keyword>
<feature type="region of interest" description="Disordered" evidence="10">
    <location>
        <begin position="419"/>
        <end position="442"/>
    </location>
</feature>
<evidence type="ECO:0000256" key="10">
    <source>
        <dbReference type="SAM" id="MobiDB-lite"/>
    </source>
</evidence>
<feature type="domain" description="Signal transduction histidine kinase subgroup 3 dimerisation and phosphoacceptor" evidence="13">
    <location>
        <begin position="219"/>
        <end position="284"/>
    </location>
</feature>
<dbReference type="CDD" id="cd16917">
    <property type="entry name" value="HATPase_UhpB-NarQ-NarX-like"/>
    <property type="match status" value="1"/>
</dbReference>
<evidence type="ECO:0000256" key="5">
    <source>
        <dbReference type="ARBA" id="ARBA00022741"/>
    </source>
</evidence>
<dbReference type="EC" id="2.7.13.3" evidence="2"/>
<gene>
    <name evidence="14" type="ORF">GCM10023224_26440</name>
</gene>
<evidence type="ECO:0000259" key="13">
    <source>
        <dbReference type="Pfam" id="PF07730"/>
    </source>
</evidence>
<keyword evidence="9" id="KW-0175">Coiled coil</keyword>
<keyword evidence="15" id="KW-1185">Reference proteome</keyword>
<comment type="caution">
    <text evidence="14">The sequence shown here is derived from an EMBL/GenBank/DDBJ whole genome shotgun (WGS) entry which is preliminary data.</text>
</comment>
<keyword evidence="11" id="KW-0812">Transmembrane</keyword>
<keyword evidence="7" id="KW-0067">ATP-binding</keyword>
<feature type="transmembrane region" description="Helical" evidence="11">
    <location>
        <begin position="169"/>
        <end position="187"/>
    </location>
</feature>
<keyword evidence="4" id="KW-0808">Transferase</keyword>
<reference evidence="15" key="1">
    <citation type="journal article" date="2019" name="Int. J. Syst. Evol. Microbiol.">
        <title>The Global Catalogue of Microorganisms (GCM) 10K type strain sequencing project: providing services to taxonomists for standard genome sequencing and annotation.</title>
        <authorList>
            <consortium name="The Broad Institute Genomics Platform"/>
            <consortium name="The Broad Institute Genome Sequencing Center for Infectious Disease"/>
            <person name="Wu L."/>
            <person name="Ma J."/>
        </authorList>
    </citation>
    <scope>NUCLEOTIDE SEQUENCE [LARGE SCALE GENOMIC DNA]</scope>
    <source>
        <strain evidence="15">JCM 18123</strain>
    </source>
</reference>
<feature type="transmembrane region" description="Helical" evidence="11">
    <location>
        <begin position="145"/>
        <end position="163"/>
    </location>
</feature>
<dbReference type="Proteomes" id="UP001499993">
    <property type="component" value="Unassembled WGS sequence"/>
</dbReference>
<feature type="transmembrane region" description="Helical" evidence="11">
    <location>
        <begin position="113"/>
        <end position="138"/>
    </location>
</feature>
<keyword evidence="11" id="KW-1133">Transmembrane helix</keyword>
<evidence type="ECO:0000256" key="3">
    <source>
        <dbReference type="ARBA" id="ARBA00022553"/>
    </source>
</evidence>
<dbReference type="PANTHER" id="PTHR24421">
    <property type="entry name" value="NITRATE/NITRITE SENSOR PROTEIN NARX-RELATED"/>
    <property type="match status" value="1"/>
</dbReference>
<feature type="domain" description="Histidine kinase/HSP90-like ATPase" evidence="12">
    <location>
        <begin position="331"/>
        <end position="418"/>
    </location>
</feature>
<keyword evidence="8" id="KW-0902">Two-component regulatory system</keyword>
<sequence>MIRRARALLRALRSAGPAVGTGAGPPAGAAAAAGGDEAAASRSGNLLIGPLRIPEAAVDLLLAAGVAVLQLAVAFGQNGVEPGLAILLAGTAAMALLTRFPHTAAVGMGLSVLGYYMTVTADIWVAWAGLVVAVVRLGAVGARSAALAAVGAVLAVSGVVEVLDFQASRALSVLSWALVVLLVGEIARSQRAYMREAQHRAAEAERTREEEARRRAVEERLRIAREVHDVIAHSISLINVQAGAAAHRRDDPGAAYAALDRIKEASRDTLRELRSTLGVLRQVDEDGAPTAPVPSLARVDDLAEQTAAAGLPVRLEVTGRLAQLPAAVDLAAYRIVQESLTNALRHSGAAGAEVCVHYGGGELRVVVADDGGGTAPGTDPQGNGLRGMRERAAAVGGACSAGPRDDGPGFAVRAAFPLHAPDGSAATPPGGGAARPLRPDSG</sequence>
<dbReference type="EMBL" id="BAABIK010000013">
    <property type="protein sequence ID" value="GAA4942680.1"/>
    <property type="molecule type" value="Genomic_DNA"/>
</dbReference>
<dbReference type="Pfam" id="PF02518">
    <property type="entry name" value="HATPase_c"/>
    <property type="match status" value="1"/>
</dbReference>
<dbReference type="RefSeq" id="WP_345556810.1">
    <property type="nucleotide sequence ID" value="NZ_BAABIK010000013.1"/>
</dbReference>
<evidence type="ECO:0000256" key="6">
    <source>
        <dbReference type="ARBA" id="ARBA00022777"/>
    </source>
</evidence>
<dbReference type="InterPro" id="IPR036890">
    <property type="entry name" value="HATPase_C_sf"/>
</dbReference>